<dbReference type="Proteomes" id="UP000189677">
    <property type="component" value="Chromosome"/>
</dbReference>
<evidence type="ECO:0000313" key="2">
    <source>
        <dbReference type="Proteomes" id="UP000189677"/>
    </source>
</evidence>
<dbReference type="EMBL" id="CP018047">
    <property type="protein sequence ID" value="AQU64913.1"/>
    <property type="molecule type" value="Genomic_DNA"/>
</dbReference>
<evidence type="ECO:0000313" key="1">
    <source>
        <dbReference type="EMBL" id="AQU64913.1"/>
    </source>
</evidence>
<organism evidence="1 2">
    <name type="scientific">Streptomyces niveus</name>
    <name type="common">Streptomyces spheroides</name>
    <dbReference type="NCBI Taxonomy" id="193462"/>
    <lineage>
        <taxon>Bacteria</taxon>
        <taxon>Bacillati</taxon>
        <taxon>Actinomycetota</taxon>
        <taxon>Actinomycetes</taxon>
        <taxon>Kitasatosporales</taxon>
        <taxon>Streptomycetaceae</taxon>
        <taxon>Streptomyces</taxon>
    </lineage>
</organism>
<accession>A0A1U9QLP4</accession>
<gene>
    <name evidence="1" type="ORF">BBN63_00150</name>
</gene>
<reference evidence="1 2" key="1">
    <citation type="submission" date="2016-11" db="EMBL/GenBank/DDBJ databases">
        <title>Complete genome sequence of Streptomyces niveus SCSIO 3406.</title>
        <authorList>
            <person name="Zhu Q."/>
            <person name="Cheng W."/>
            <person name="Song Y."/>
            <person name="Li Q."/>
            <person name="Ju J."/>
        </authorList>
    </citation>
    <scope>NUCLEOTIDE SEQUENCE [LARGE SCALE GENOMIC DNA]</scope>
    <source>
        <strain evidence="1 2">SCSIO 3406</strain>
    </source>
</reference>
<sequence>MNTRQPRRPGNVSPWHWDWQLAAPVRDQHRGAFIADAVTALGVFVEIQFSKISSAHIAVRERHWGNMVWIFDAREAHAGGRLRFTPPTSTAPVRYAWSRPPQYLAQCHRPIFLDLGRSDQFGLDLLYRLPDLYDRDSGLGNLYTAESVRGWMSYGTELTPWYSSTSGQRGQAA</sequence>
<dbReference type="RefSeq" id="WP_078073385.1">
    <property type="nucleotide sequence ID" value="NZ_CP018047.1"/>
</dbReference>
<dbReference type="KEGG" id="snw:BBN63_00150"/>
<keyword evidence="2" id="KW-1185">Reference proteome</keyword>
<dbReference type="OrthoDB" id="4212451at2"/>
<proteinExistence type="predicted"/>
<dbReference type="AlphaFoldDB" id="A0A1U9QLP4"/>
<protein>
    <submittedName>
        <fullName evidence="1">Uncharacterized protein</fullName>
    </submittedName>
</protein>
<name>A0A1U9QLP4_STRNV</name>